<gene>
    <name evidence="1" type="ORF">COY32_05310</name>
</gene>
<dbReference type="Proteomes" id="UP000228920">
    <property type="component" value="Unassembled WGS sequence"/>
</dbReference>
<name>A0A2M7TGW7_UNCKA</name>
<dbReference type="EMBL" id="PFNL01000138">
    <property type="protein sequence ID" value="PIZ45379.1"/>
    <property type="molecule type" value="Genomic_DNA"/>
</dbReference>
<comment type="caution">
    <text evidence="1">The sequence shown here is derived from an EMBL/GenBank/DDBJ whole genome shotgun (WGS) entry which is preliminary data.</text>
</comment>
<evidence type="ECO:0000313" key="2">
    <source>
        <dbReference type="Proteomes" id="UP000228920"/>
    </source>
</evidence>
<reference evidence="2" key="1">
    <citation type="submission" date="2017-09" db="EMBL/GenBank/DDBJ databases">
        <title>Depth-based differentiation of microbial function through sediment-hosted aquifers and enrichment of novel symbionts in the deep terrestrial subsurface.</title>
        <authorList>
            <person name="Probst A.J."/>
            <person name="Ladd B."/>
            <person name="Jarett J.K."/>
            <person name="Geller-Mcgrath D.E."/>
            <person name="Sieber C.M.K."/>
            <person name="Emerson J.B."/>
            <person name="Anantharaman K."/>
            <person name="Thomas B.C."/>
            <person name="Malmstrom R."/>
            <person name="Stieglmeier M."/>
            <person name="Klingl A."/>
            <person name="Woyke T."/>
            <person name="Ryan C.M."/>
            <person name="Banfield J.F."/>
        </authorList>
    </citation>
    <scope>NUCLEOTIDE SEQUENCE [LARGE SCALE GENOMIC DNA]</scope>
</reference>
<accession>A0A2M7TGW7</accession>
<protein>
    <submittedName>
        <fullName evidence="1">Uncharacterized protein</fullName>
    </submittedName>
</protein>
<sequence length="103" mass="11904">MTQIQSECRTEEIAKQAVLDLCFERVRQQLPNKSHELQNLGEPKIVVFDEGTNTFTLTFETVTFEIKVSVKETIATWINVSWKGYGSIAQYIIDRVQYQDMAL</sequence>
<evidence type="ECO:0000313" key="1">
    <source>
        <dbReference type="EMBL" id="PIZ45379.1"/>
    </source>
</evidence>
<proteinExistence type="predicted"/>
<organism evidence="1 2">
    <name type="scientific">candidate division WWE3 bacterium CG_4_10_14_0_2_um_filter_41_14</name>
    <dbReference type="NCBI Taxonomy" id="1975072"/>
    <lineage>
        <taxon>Bacteria</taxon>
        <taxon>Katanobacteria</taxon>
    </lineage>
</organism>
<dbReference type="AlphaFoldDB" id="A0A2M7TGW7"/>